<evidence type="ECO:0000313" key="3">
    <source>
        <dbReference type="Proteomes" id="UP000230852"/>
    </source>
</evidence>
<gene>
    <name evidence="2" type="ORF">COU28_01540</name>
</gene>
<evidence type="ECO:0000313" key="2">
    <source>
        <dbReference type="EMBL" id="PIR78444.1"/>
    </source>
</evidence>
<evidence type="ECO:0000256" key="1">
    <source>
        <dbReference type="SAM" id="Phobius"/>
    </source>
</evidence>
<proteinExistence type="predicted"/>
<feature type="non-terminal residue" evidence="2">
    <location>
        <position position="407"/>
    </location>
</feature>
<keyword evidence="1" id="KW-0812">Transmembrane</keyword>
<accession>A0A2H0TYZ3</accession>
<keyword evidence="1" id="KW-1133">Transmembrane helix</keyword>
<dbReference type="InterPro" id="IPR008969">
    <property type="entry name" value="CarboxyPept-like_regulatory"/>
</dbReference>
<dbReference type="Proteomes" id="UP000230852">
    <property type="component" value="Unassembled WGS sequence"/>
</dbReference>
<dbReference type="EMBL" id="PFBU01000028">
    <property type="protein sequence ID" value="PIR78444.1"/>
    <property type="molecule type" value="Genomic_DNA"/>
</dbReference>
<dbReference type="SUPFAM" id="SSF49464">
    <property type="entry name" value="Carboxypeptidase regulatory domain-like"/>
    <property type="match status" value="1"/>
</dbReference>
<feature type="transmembrane region" description="Helical" evidence="1">
    <location>
        <begin position="20"/>
        <end position="41"/>
    </location>
</feature>
<dbReference type="AlphaFoldDB" id="A0A2H0TYZ3"/>
<organism evidence="2 3">
    <name type="scientific">Candidatus Magasanikbacteria bacterium CG10_big_fil_rev_8_21_14_0_10_36_16</name>
    <dbReference type="NCBI Taxonomy" id="1974645"/>
    <lineage>
        <taxon>Bacteria</taxon>
        <taxon>Candidatus Magasanikiibacteriota</taxon>
    </lineage>
</organism>
<comment type="caution">
    <text evidence="2">The sequence shown here is derived from an EMBL/GenBank/DDBJ whole genome shotgun (WGS) entry which is preliminary data.</text>
</comment>
<sequence length="407" mass="43968">MQSLSEKYKSKKAFSLLETIISIGIFVIFASAIYTSIQYIYKVVYSSRIQIIETAVLNEQVEIIRNMKFADVGVVSSTPEGVLSRNVVVTRNGIDFLVTRSVRNIDDPSDGTIDTGTDIHPNDYKLVFLEVTCANCQQAVPLSISTYLGDSFPENTANSGALFVNVKDSNNNPVKSANVHLTGNNKIVDDTTDNYGLLRIPDLPACYKCYKITVDKVGLTDDQTSSSTDFGGATPVNEYATVNDQQLTNVYFQIDTPSNILVKTLNTACMPVPNVSLSVTGGAIVANNPDVSSFSVNDVSTDGSGEHNFNDLHWGNYNFVVNGGTYNLVGSSPSLPFNILANSSQTISLVVATSTGSSLSMIVRDSAQDTISEAKVTLNLGEPSEVVKYTGLGYVKQNSWPGPPYTY</sequence>
<protein>
    <submittedName>
        <fullName evidence="2">Uncharacterized protein</fullName>
    </submittedName>
</protein>
<keyword evidence="1" id="KW-0472">Membrane</keyword>
<name>A0A2H0TYZ3_9BACT</name>
<reference evidence="3" key="1">
    <citation type="submission" date="2017-09" db="EMBL/GenBank/DDBJ databases">
        <title>Depth-based differentiation of microbial function through sediment-hosted aquifers and enrichment of novel symbionts in the deep terrestrial subsurface.</title>
        <authorList>
            <person name="Probst A.J."/>
            <person name="Ladd B."/>
            <person name="Jarett J.K."/>
            <person name="Geller-Mcgrath D.E."/>
            <person name="Sieber C.M.K."/>
            <person name="Emerson J.B."/>
            <person name="Anantharaman K."/>
            <person name="Thomas B.C."/>
            <person name="Malmstrom R."/>
            <person name="Stieglmeier M."/>
            <person name="Klingl A."/>
            <person name="Woyke T."/>
            <person name="Ryan C.M."/>
            <person name="Banfield J.F."/>
        </authorList>
    </citation>
    <scope>NUCLEOTIDE SEQUENCE [LARGE SCALE GENOMIC DNA]</scope>
</reference>